<dbReference type="Proteomes" id="UP000694569">
    <property type="component" value="Unplaced"/>
</dbReference>
<protein>
    <submittedName>
        <fullName evidence="1">Uncharacterized protein</fullName>
    </submittedName>
</protein>
<dbReference type="GeneTree" id="ENSGT01120000271981"/>
<evidence type="ECO:0000313" key="2">
    <source>
        <dbReference type="Proteomes" id="UP000694569"/>
    </source>
</evidence>
<organism evidence="1 2">
    <name type="scientific">Leptobrachium leishanense</name>
    <name type="common">Leishan spiny toad</name>
    <dbReference type="NCBI Taxonomy" id="445787"/>
    <lineage>
        <taxon>Eukaryota</taxon>
        <taxon>Metazoa</taxon>
        <taxon>Chordata</taxon>
        <taxon>Craniata</taxon>
        <taxon>Vertebrata</taxon>
        <taxon>Euteleostomi</taxon>
        <taxon>Amphibia</taxon>
        <taxon>Batrachia</taxon>
        <taxon>Anura</taxon>
        <taxon>Pelobatoidea</taxon>
        <taxon>Megophryidae</taxon>
        <taxon>Leptobrachium</taxon>
    </lineage>
</organism>
<accession>A0A8C5MQC2</accession>
<dbReference type="InterPro" id="IPR043502">
    <property type="entry name" value="DNA/RNA_pol_sf"/>
</dbReference>
<dbReference type="Ensembl" id="ENSLLET00000015995.1">
    <property type="protein sequence ID" value="ENSLLEP00000015408.1"/>
    <property type="gene ID" value="ENSLLEG00000009801.1"/>
</dbReference>
<evidence type="ECO:0000313" key="1">
    <source>
        <dbReference type="Ensembl" id="ENSLLEP00000015408.1"/>
    </source>
</evidence>
<reference evidence="1" key="1">
    <citation type="submission" date="2025-08" db="UniProtKB">
        <authorList>
            <consortium name="Ensembl"/>
        </authorList>
    </citation>
    <scope>IDENTIFICATION</scope>
</reference>
<reference evidence="1" key="2">
    <citation type="submission" date="2025-09" db="UniProtKB">
        <authorList>
            <consortium name="Ensembl"/>
        </authorList>
    </citation>
    <scope>IDENTIFICATION</scope>
</reference>
<dbReference type="SUPFAM" id="SSF56672">
    <property type="entry name" value="DNA/RNA polymerases"/>
    <property type="match status" value="1"/>
</dbReference>
<name>A0A8C5MQC2_9ANUR</name>
<keyword evidence="2" id="KW-1185">Reference proteome</keyword>
<dbReference type="OrthoDB" id="9893755at2759"/>
<dbReference type="AlphaFoldDB" id="A0A8C5MQC2"/>
<sequence length="90" mass="9635">MSTGVLVQTFGSWLRPVAYLSKQLDPVVCGLPPCLKAVAATAMLIAEADKLTLGQVLYVKVPHAVKGPAGCQRRLLVQQQPDDEVPSHDV</sequence>
<proteinExistence type="predicted"/>
<dbReference type="Gene3D" id="3.10.20.370">
    <property type="match status" value="1"/>
</dbReference>